<feature type="region of interest" description="Disordered" evidence="2">
    <location>
        <begin position="115"/>
        <end position="182"/>
    </location>
</feature>
<feature type="repeat" description="TPR" evidence="1">
    <location>
        <begin position="1064"/>
        <end position="1097"/>
    </location>
</feature>
<dbReference type="NCBIfam" id="NF047371">
    <property type="entry name" value="FlcA_CTERM"/>
    <property type="match status" value="1"/>
</dbReference>
<dbReference type="PROSITE" id="PS50005">
    <property type="entry name" value="TPR"/>
    <property type="match status" value="2"/>
</dbReference>
<evidence type="ECO:0000313" key="5">
    <source>
        <dbReference type="Proteomes" id="UP000823914"/>
    </source>
</evidence>
<feature type="region of interest" description="Disordered" evidence="2">
    <location>
        <begin position="563"/>
        <end position="586"/>
    </location>
</feature>
<dbReference type="InterPro" id="IPR011990">
    <property type="entry name" value="TPR-like_helical_dom_sf"/>
</dbReference>
<sequence length="1243" mass="138086">MPGLNQLKKFSEDVKNLGKELDIRKERGEVVSSVPLPEHISEADDSQDFVLGMPLERGDVPTENDADVDSAPDVENAVSSGSEGVQPNLDSILDTSDTGDIDFSAFPELAALLENTSGDDSGASSIPDIDFPLNDTDSVVGMDDPVPQDNDTPSSDKGGASDSQNTDTADNTAGFDVPTFNEVNEPLVVPEVAEDIDDFDLSGFDDDIFSETSPVTEDPVVHDDTSSDLGNIPTDPVTDFNIPDFDIPDFDAPVTDNTDTVQSATDETVPETTDLDVDSLLSDKDGAPEKAADIGDIGTGGFDLPDFDIPDFDAPVTDNTDTVQSATDESVPETSDSDVDSLVNDKDGAPEKATDIGDIGTGGFDLPDFDIPDFDVPVTDNTDTVQTATDETVPETTDLDVDSLVNNEDGAPEKAMDIGTGGFDLPDFDIPDFDAPVTDNTDTVQSATDETVPETSDSDVDSLVNDEDGAPEKAADIGDIGTGGFDLPDFDGEEHTGSGIDNDELAKFTVPDEDVPNQSDDVTENTGMEDTPIEVFDAPDDPFAGEDFGDATNFDDFAIPGFSDQAPGTVSAKPKRRTSSTEKAEKNTLTDKEYEAFLRNLKDYPLNLRIEIEKFIVGDEFKDEVVYDVIQKVIKKVSARHLASHLEKLLDINIPVPREFERRTVAQYEEYKKSAEYQLKNRIIPAAIIGLLSACILFLIFLFAKNFIYIPAKANSIYKEGYALLETGAYPQSEELFDEASSYQRQKRWFFKYAEGYSNHKQYERARLVYQSGLRYFNHDKKMGLKYAEMELYQLRNYENAENVVRREVLDYYINDKDGMLLLGDIFLEWGSDKDPRKLDEAYEVYSDIISLYGQKDPYLARLLRYYIRTDDLRNVLQLKDYFYPRKKSLGGQDLVELSGYLLDKVSGNIAPADEKLLVYIEDVRELLERAVKLAPEIPESTYNMGLYFLNSKNYIPAKEWLLLSLDAFEKYPFRTKARVLNHINAYRLLGDIGMEDEEYIEAEEFYRKGISLFEEEKAAGLQGNKNVGKLYASLGDLCYFITGDFDEALKSYKVSVDTDNDTASIRYKMGYIYYTQKEYTEAVGAFIKTVEGKPNDTHALLALGNTLSIRGDNYAAQGYYERLMVLLENQRVRYNIMLPQVNEVHGDIVNVYLMASNNLGVTQYRLAQQIGDSSLNGEALANFTASLRAWDALTRNPETMIRLPGSNLAERNIAYMTAPLSEYEPAIYMEIPVMLEGEVFKR</sequence>
<organism evidence="4 5">
    <name type="scientific">Candidatus Treponema excrementipullorum</name>
    <dbReference type="NCBI Taxonomy" id="2838768"/>
    <lineage>
        <taxon>Bacteria</taxon>
        <taxon>Pseudomonadati</taxon>
        <taxon>Spirochaetota</taxon>
        <taxon>Spirochaetia</taxon>
        <taxon>Spirochaetales</taxon>
        <taxon>Treponemataceae</taxon>
        <taxon>Treponema</taxon>
    </lineage>
</organism>
<evidence type="ECO:0000256" key="2">
    <source>
        <dbReference type="SAM" id="MobiDB-lite"/>
    </source>
</evidence>
<protein>
    <submittedName>
        <fullName evidence="4">Tetratricopeptide repeat protein</fullName>
    </submittedName>
</protein>
<evidence type="ECO:0000313" key="4">
    <source>
        <dbReference type="EMBL" id="MBU3850198.1"/>
    </source>
</evidence>
<feature type="compositionally biased region" description="Polar residues" evidence="2">
    <location>
        <begin position="77"/>
        <end position="98"/>
    </location>
</feature>
<evidence type="ECO:0000256" key="3">
    <source>
        <dbReference type="SAM" id="Phobius"/>
    </source>
</evidence>
<name>A0A9E2L3T2_9SPIR</name>
<evidence type="ECO:0000256" key="1">
    <source>
        <dbReference type="PROSITE-ProRule" id="PRU00339"/>
    </source>
</evidence>
<dbReference type="Proteomes" id="UP000823914">
    <property type="component" value="Unassembled WGS sequence"/>
</dbReference>
<dbReference type="SUPFAM" id="SSF81901">
    <property type="entry name" value="HCP-like"/>
    <property type="match status" value="1"/>
</dbReference>
<feature type="compositionally biased region" description="Basic and acidic residues" evidence="2">
    <location>
        <begin position="281"/>
        <end position="293"/>
    </location>
</feature>
<comment type="caution">
    <text evidence="4">The sequence shown here is derived from an EMBL/GenBank/DDBJ whole genome shotgun (WGS) entry which is preliminary data.</text>
</comment>
<keyword evidence="3" id="KW-0812">Transmembrane</keyword>
<dbReference type="SUPFAM" id="SSF48452">
    <property type="entry name" value="TPR-like"/>
    <property type="match status" value="1"/>
</dbReference>
<keyword evidence="3" id="KW-0472">Membrane</keyword>
<proteinExistence type="predicted"/>
<feature type="compositionally biased region" description="Acidic residues" evidence="2">
    <location>
        <begin position="62"/>
        <end position="72"/>
    </location>
</feature>
<feature type="region of interest" description="Disordered" evidence="2">
    <location>
        <begin position="54"/>
        <end position="100"/>
    </location>
</feature>
<dbReference type="InterPro" id="IPR019734">
    <property type="entry name" value="TPR_rpt"/>
</dbReference>
<dbReference type="AlphaFoldDB" id="A0A9E2L3T2"/>
<feature type="region of interest" description="Disordered" evidence="2">
    <location>
        <begin position="203"/>
        <end position="502"/>
    </location>
</feature>
<feature type="transmembrane region" description="Helical" evidence="3">
    <location>
        <begin position="683"/>
        <end position="704"/>
    </location>
</feature>
<feature type="compositionally biased region" description="Polar residues" evidence="2">
    <location>
        <begin position="317"/>
        <end position="334"/>
    </location>
</feature>
<feature type="compositionally biased region" description="Polar residues" evidence="2">
    <location>
        <begin position="381"/>
        <end position="390"/>
    </location>
</feature>
<gene>
    <name evidence="4" type="ORF">IAA16_06495</name>
</gene>
<dbReference type="Gene3D" id="1.25.40.10">
    <property type="entry name" value="Tetratricopeptide repeat domain"/>
    <property type="match status" value="2"/>
</dbReference>
<feature type="compositionally biased region" description="Polar residues" evidence="2">
    <location>
        <begin position="115"/>
        <end position="124"/>
    </location>
</feature>
<feature type="compositionally biased region" description="Polar residues" evidence="2">
    <location>
        <begin position="438"/>
        <end position="455"/>
    </location>
</feature>
<keyword evidence="3" id="KW-1133">Transmembrane helix</keyword>
<feature type="compositionally biased region" description="Acidic residues" evidence="2">
    <location>
        <begin position="456"/>
        <end position="469"/>
    </location>
</feature>
<reference evidence="4" key="1">
    <citation type="journal article" date="2021" name="PeerJ">
        <title>Extensive microbial diversity within the chicken gut microbiome revealed by metagenomics and culture.</title>
        <authorList>
            <person name="Gilroy R."/>
            <person name="Ravi A."/>
            <person name="Getino M."/>
            <person name="Pursley I."/>
            <person name="Horton D.L."/>
            <person name="Alikhan N.F."/>
            <person name="Baker D."/>
            <person name="Gharbi K."/>
            <person name="Hall N."/>
            <person name="Watson M."/>
            <person name="Adriaenssens E.M."/>
            <person name="Foster-Nyarko E."/>
            <person name="Jarju S."/>
            <person name="Secka A."/>
            <person name="Antonio M."/>
            <person name="Oren A."/>
            <person name="Chaudhuri R.R."/>
            <person name="La Ragione R."/>
            <person name="Hildebrand F."/>
            <person name="Pallen M.J."/>
        </authorList>
    </citation>
    <scope>NUCLEOTIDE SEQUENCE</scope>
    <source>
        <strain evidence="4">Gambia15-2214</strain>
    </source>
</reference>
<accession>A0A9E2L3T2</accession>
<keyword evidence="1" id="KW-0802">TPR repeat</keyword>
<reference evidence="4" key="2">
    <citation type="submission" date="2021-04" db="EMBL/GenBank/DDBJ databases">
        <authorList>
            <person name="Gilroy R."/>
        </authorList>
    </citation>
    <scope>NUCLEOTIDE SEQUENCE</scope>
    <source>
        <strain evidence="4">Gambia15-2214</strain>
    </source>
</reference>
<dbReference type="InterPro" id="IPR058109">
    <property type="entry name" value="FlcA_C"/>
</dbReference>
<feature type="compositionally biased region" description="Basic and acidic residues" evidence="2">
    <location>
        <begin position="343"/>
        <end position="355"/>
    </location>
</feature>
<dbReference type="Pfam" id="PF13414">
    <property type="entry name" value="TPR_11"/>
    <property type="match status" value="1"/>
</dbReference>
<dbReference type="EMBL" id="JAHLFV010000156">
    <property type="protein sequence ID" value="MBU3850198.1"/>
    <property type="molecule type" value="Genomic_DNA"/>
</dbReference>
<feature type="compositionally biased region" description="Polar residues" evidence="2">
    <location>
        <begin position="255"/>
        <end position="266"/>
    </location>
</feature>
<dbReference type="InterPro" id="IPR058123">
    <property type="entry name" value="FlcA_N"/>
</dbReference>
<dbReference type="NCBIfam" id="NF047372">
    <property type="entry name" value="FlcA_NTERM"/>
    <property type="match status" value="1"/>
</dbReference>
<dbReference type="SMART" id="SM00028">
    <property type="entry name" value="TPR"/>
    <property type="match status" value="6"/>
</dbReference>
<feature type="compositionally biased region" description="Polar residues" evidence="2">
    <location>
        <begin position="149"/>
        <end position="171"/>
    </location>
</feature>
<feature type="repeat" description="TPR" evidence="1">
    <location>
        <begin position="984"/>
        <end position="1017"/>
    </location>
</feature>